<dbReference type="EMBL" id="JAAOAV010000001">
    <property type="protein sequence ID" value="KAF5614227.1"/>
    <property type="molecule type" value="Genomic_DNA"/>
</dbReference>
<feature type="transmembrane region" description="Helical" evidence="2">
    <location>
        <begin position="28"/>
        <end position="53"/>
    </location>
</feature>
<dbReference type="RefSeq" id="XP_036544245.1">
    <property type="nucleotide sequence ID" value="XM_036675303.1"/>
</dbReference>
<dbReference type="OrthoDB" id="5099851at2759"/>
<keyword evidence="4" id="KW-1185">Reference proteome</keyword>
<feature type="compositionally biased region" description="Basic and acidic residues" evidence="1">
    <location>
        <begin position="315"/>
        <end position="331"/>
    </location>
</feature>
<keyword evidence="2" id="KW-0812">Transmembrane</keyword>
<organism evidence="3 4">
    <name type="scientific">Gibberella subglutinans</name>
    <name type="common">Fusarium subglutinans</name>
    <dbReference type="NCBI Taxonomy" id="42677"/>
    <lineage>
        <taxon>Eukaryota</taxon>
        <taxon>Fungi</taxon>
        <taxon>Dikarya</taxon>
        <taxon>Ascomycota</taxon>
        <taxon>Pezizomycotina</taxon>
        <taxon>Sordariomycetes</taxon>
        <taxon>Hypocreomycetidae</taxon>
        <taxon>Hypocreales</taxon>
        <taxon>Nectriaceae</taxon>
        <taxon>Fusarium</taxon>
        <taxon>Fusarium fujikuroi species complex</taxon>
    </lineage>
</organism>
<keyword evidence="2" id="KW-0472">Membrane</keyword>
<comment type="caution">
    <text evidence="3">The sequence shown here is derived from an EMBL/GenBank/DDBJ whole genome shotgun (WGS) entry which is preliminary data.</text>
</comment>
<feature type="region of interest" description="Disordered" evidence="1">
    <location>
        <begin position="283"/>
        <end position="376"/>
    </location>
</feature>
<name>A0A8H5QGP7_GIBSU</name>
<evidence type="ECO:0000256" key="2">
    <source>
        <dbReference type="SAM" id="Phobius"/>
    </source>
</evidence>
<feature type="compositionally biased region" description="Polar residues" evidence="1">
    <location>
        <begin position="305"/>
        <end position="314"/>
    </location>
</feature>
<evidence type="ECO:0000256" key="1">
    <source>
        <dbReference type="SAM" id="MobiDB-lite"/>
    </source>
</evidence>
<dbReference type="AlphaFoldDB" id="A0A8H5QGP7"/>
<reference evidence="3 4" key="1">
    <citation type="submission" date="2020-05" db="EMBL/GenBank/DDBJ databases">
        <title>Identification and distribution of gene clusters putatively required for synthesis of sphingolipid metabolism inhibitors in phylogenetically diverse species of the filamentous fungus Fusarium.</title>
        <authorList>
            <person name="Kim H.-S."/>
            <person name="Busman M."/>
            <person name="Brown D.W."/>
            <person name="Divon H."/>
            <person name="Uhlig S."/>
            <person name="Proctor R.H."/>
        </authorList>
    </citation>
    <scope>NUCLEOTIDE SEQUENCE [LARGE SCALE GENOMIC DNA]</scope>
    <source>
        <strain evidence="3 4">NRRL 66333</strain>
    </source>
</reference>
<accession>A0A8H5QGP7</accession>
<dbReference type="GeneID" id="59310021"/>
<proteinExistence type="predicted"/>
<sequence>MNHVSSSFPQYIQAQSHYQHKDQHPSPFFFLFFFFIIIIFIIITIFFFTIFIIHNPQHSLHTASLTSTNMANNGESSKNAAASSQKGPLIEQVKATLDTNPQPWPAPSPPTISLAMQNHRRMVYHQLEAKFITPEDQERCLTEFFVTTSDDEEQAALKRICDFFGRAHGNRPRHVSCASKKDDDNIRVSIRKGLESGRITHHDLRQFITERVVPLKDLGLTSCRALIRINEYLFHECKLPFRWTILSPDGSDPGPSATRIMTQVDADGFVNFEQLPSVKPVEGGAEADVAESHQPQNAYPEIPKTLSTDCSPDQAQKKVDHISPVKEKPDGGDGYVSPVVAEPSEPVDEDDGHGSEDLTQNGEPTSWGTQTRSDTTVESDCDAHNRMTLALCKAVEQSVLAKQRIQMQLNQALLVIAQRLAEQIGKEEDQIK</sequence>
<gene>
    <name evidence="3" type="ORF">FSUBG_107</name>
</gene>
<evidence type="ECO:0000313" key="3">
    <source>
        <dbReference type="EMBL" id="KAF5614227.1"/>
    </source>
</evidence>
<keyword evidence="2" id="KW-1133">Transmembrane helix</keyword>
<dbReference type="Proteomes" id="UP000547976">
    <property type="component" value="Unassembled WGS sequence"/>
</dbReference>
<feature type="compositionally biased region" description="Polar residues" evidence="1">
    <location>
        <begin position="357"/>
        <end position="376"/>
    </location>
</feature>
<evidence type="ECO:0000313" key="4">
    <source>
        <dbReference type="Proteomes" id="UP000547976"/>
    </source>
</evidence>
<protein>
    <submittedName>
        <fullName evidence="3">Uncharacterized protein</fullName>
    </submittedName>
</protein>